<dbReference type="Proteomes" id="UP000800097">
    <property type="component" value="Unassembled WGS sequence"/>
</dbReference>
<dbReference type="GeneID" id="54552011"/>
<keyword evidence="3" id="KW-1185">Reference proteome</keyword>
<dbReference type="OrthoDB" id="3796651at2759"/>
<dbReference type="EMBL" id="ML986504">
    <property type="protein sequence ID" value="KAF2274251.1"/>
    <property type="molecule type" value="Genomic_DNA"/>
</dbReference>
<evidence type="ECO:0000256" key="1">
    <source>
        <dbReference type="SAM" id="MobiDB-lite"/>
    </source>
</evidence>
<feature type="region of interest" description="Disordered" evidence="1">
    <location>
        <begin position="143"/>
        <end position="163"/>
    </location>
</feature>
<dbReference type="AlphaFoldDB" id="A0A6A6JCG3"/>
<sequence>MPCASFSGPWARGLDDFIKSLGQMPAQHHAAFSDISDTSRAIICNKSYLHIWETDSDIDSLLQLTQVIVKIRNMSTYVPQPTGPPKSVPAGMLILVEHVPSRDNFGRVCELVKHLTEQEGRAHLNGGVMSFGGIKVVRGVDNSQTPSLQQSSSHTYGSQEAETNARKAVERINKAITRILDSGAYSTDTKKLIWHHGPALHFLNFWINNTSHDLRSKLAGITVHSVLQVSASSITLSGCPSQNMSNGKNHGVHNQKQDLLRLQNYCTKLDIPAVLLDIRSQRIVHPHLATYMYFYPYYIHTFLPASLLTPHYHLALDHLATYSFRLHNAAVTRKFGSNTAKDVVRDVQQRLPASKARAWAKRCIQETSYADKKQCQDMARDDEIYTAVQLADAPYKTFSPSNHTTGATGLKAFSRLTMGPAADGIAGHYACVPMVLEVDETGEKVRMKSGYPGPFRLYLPTPSSPSSSASSSSDEEIERVTERIRGVMVAVLELVRQGKGTAGTPTLSKEDGEVWREVAKTCCWALEECKGKLPRGVEEKIAFVIKALKGGMWTWCLGLAEGGQAQAGGMSGMGRYPGRGAGGDMTGQMGYGQSNGWAGNTSGGHWEQNAGLLASGGWS</sequence>
<dbReference type="RefSeq" id="XP_033651790.1">
    <property type="nucleotide sequence ID" value="XM_033798836.1"/>
</dbReference>
<name>A0A6A6JCG3_WESOR</name>
<proteinExistence type="predicted"/>
<evidence type="ECO:0000313" key="2">
    <source>
        <dbReference type="EMBL" id="KAF2274251.1"/>
    </source>
</evidence>
<gene>
    <name evidence="2" type="ORF">EI97DRAFT_435348</name>
</gene>
<reference evidence="2" key="1">
    <citation type="journal article" date="2020" name="Stud. Mycol.">
        <title>101 Dothideomycetes genomes: a test case for predicting lifestyles and emergence of pathogens.</title>
        <authorList>
            <person name="Haridas S."/>
            <person name="Albert R."/>
            <person name="Binder M."/>
            <person name="Bloem J."/>
            <person name="Labutti K."/>
            <person name="Salamov A."/>
            <person name="Andreopoulos B."/>
            <person name="Baker S."/>
            <person name="Barry K."/>
            <person name="Bills G."/>
            <person name="Bluhm B."/>
            <person name="Cannon C."/>
            <person name="Castanera R."/>
            <person name="Culley D."/>
            <person name="Daum C."/>
            <person name="Ezra D."/>
            <person name="Gonzalez J."/>
            <person name="Henrissat B."/>
            <person name="Kuo A."/>
            <person name="Liang C."/>
            <person name="Lipzen A."/>
            <person name="Lutzoni F."/>
            <person name="Magnuson J."/>
            <person name="Mondo S."/>
            <person name="Nolan M."/>
            <person name="Ohm R."/>
            <person name="Pangilinan J."/>
            <person name="Park H.-J."/>
            <person name="Ramirez L."/>
            <person name="Alfaro M."/>
            <person name="Sun H."/>
            <person name="Tritt A."/>
            <person name="Yoshinaga Y."/>
            <person name="Zwiers L.-H."/>
            <person name="Turgeon B."/>
            <person name="Goodwin S."/>
            <person name="Spatafora J."/>
            <person name="Crous P."/>
            <person name="Grigoriev I."/>
        </authorList>
    </citation>
    <scope>NUCLEOTIDE SEQUENCE</scope>
    <source>
        <strain evidence="2">CBS 379.55</strain>
    </source>
</reference>
<protein>
    <submittedName>
        <fullName evidence="2">Uncharacterized protein</fullName>
    </submittedName>
</protein>
<evidence type="ECO:0000313" key="3">
    <source>
        <dbReference type="Proteomes" id="UP000800097"/>
    </source>
</evidence>
<feature type="compositionally biased region" description="Polar residues" evidence="1">
    <location>
        <begin position="143"/>
        <end position="162"/>
    </location>
</feature>
<accession>A0A6A6JCG3</accession>
<organism evidence="2 3">
    <name type="scientific">Westerdykella ornata</name>
    <dbReference type="NCBI Taxonomy" id="318751"/>
    <lineage>
        <taxon>Eukaryota</taxon>
        <taxon>Fungi</taxon>
        <taxon>Dikarya</taxon>
        <taxon>Ascomycota</taxon>
        <taxon>Pezizomycotina</taxon>
        <taxon>Dothideomycetes</taxon>
        <taxon>Pleosporomycetidae</taxon>
        <taxon>Pleosporales</taxon>
        <taxon>Sporormiaceae</taxon>
        <taxon>Westerdykella</taxon>
    </lineage>
</organism>